<dbReference type="Proteomes" id="UP000324800">
    <property type="component" value="Unassembled WGS sequence"/>
</dbReference>
<evidence type="ECO:0000313" key="1">
    <source>
        <dbReference type="EMBL" id="KAA6369781.1"/>
    </source>
</evidence>
<reference evidence="1 2" key="1">
    <citation type="submission" date="2019-03" db="EMBL/GenBank/DDBJ databases">
        <title>Single cell metagenomics reveals metabolic interactions within the superorganism composed of flagellate Streblomastix strix and complex community of Bacteroidetes bacteria on its surface.</title>
        <authorList>
            <person name="Treitli S.C."/>
            <person name="Kolisko M."/>
            <person name="Husnik F."/>
            <person name="Keeling P."/>
            <person name="Hampl V."/>
        </authorList>
    </citation>
    <scope>NUCLEOTIDE SEQUENCE [LARGE SCALE GENOMIC DNA]</scope>
    <source>
        <strain evidence="1">ST1C</strain>
    </source>
</reference>
<accession>A0A5J4UIC7</accession>
<evidence type="ECO:0000313" key="2">
    <source>
        <dbReference type="Proteomes" id="UP000324800"/>
    </source>
</evidence>
<sequence>MRPYGPDTGRPLCAIQNEHKKITNVTTFYYSGITIIGESDDQVRLTHYKRLKKMIKKANFQAISVECTHIGRTNYWFVISEFSSFN</sequence>
<organism evidence="1 2">
    <name type="scientific">Streblomastix strix</name>
    <dbReference type="NCBI Taxonomy" id="222440"/>
    <lineage>
        <taxon>Eukaryota</taxon>
        <taxon>Metamonada</taxon>
        <taxon>Preaxostyla</taxon>
        <taxon>Oxymonadida</taxon>
        <taxon>Streblomastigidae</taxon>
        <taxon>Streblomastix</taxon>
    </lineage>
</organism>
<name>A0A5J4UIC7_9EUKA</name>
<comment type="caution">
    <text evidence="1">The sequence shown here is derived from an EMBL/GenBank/DDBJ whole genome shotgun (WGS) entry which is preliminary data.</text>
</comment>
<dbReference type="AlphaFoldDB" id="A0A5J4UIC7"/>
<dbReference type="EMBL" id="SNRW01016024">
    <property type="protein sequence ID" value="KAA6369781.1"/>
    <property type="molecule type" value="Genomic_DNA"/>
</dbReference>
<protein>
    <submittedName>
        <fullName evidence="1">Uncharacterized protein</fullName>
    </submittedName>
</protein>
<proteinExistence type="predicted"/>
<gene>
    <name evidence="1" type="ORF">EZS28_034692</name>
</gene>